<dbReference type="Proteomes" id="UP000503278">
    <property type="component" value="Chromosome"/>
</dbReference>
<dbReference type="Pfam" id="PF13026">
    <property type="entry name" value="DUF3887"/>
    <property type="match status" value="1"/>
</dbReference>
<dbReference type="RefSeq" id="WP_169609061.1">
    <property type="nucleotide sequence ID" value="NZ_CP051682.1"/>
</dbReference>
<feature type="signal peptide" evidence="1">
    <location>
        <begin position="1"/>
        <end position="20"/>
    </location>
</feature>
<protein>
    <submittedName>
        <fullName evidence="3">DUF3887 domain-containing protein</fullName>
    </submittedName>
</protein>
<keyword evidence="1" id="KW-0732">Signal</keyword>
<proteinExistence type="predicted"/>
<evidence type="ECO:0000313" key="3">
    <source>
        <dbReference type="EMBL" id="QJD97145.1"/>
    </source>
</evidence>
<name>A0A7L5E1V0_9SPHI</name>
<sequence>MIKKLLWIVCLVACTASAFAQTEPTAYRSVVNRFMLYYNRNQADSVFAMFGPEAKATMPVEKNRQVLTQLQAQIGGLQQATFAGMAQNVATYKADFQKSTLTMKISLANDGKISGLFFDNYQSAKTNVPAAASLGANEMPLSVKTLAGTINGTLALPKQATGKVPVVLIVAASGATDRDGNKPKLNLMPDTYKLLATNLAQNGIASLRYDKRQVDPTLTAAKEKNMHFSDLVDDAVTLVTQLHDDPRFSKVVVLGHSEGSLVGMLTCDGQPVNGFISVEGESESGDKILMEEAKAQPEFIRNNLKAVIDTMRKGKVNEVVDPSIYSIARTSIQPYLMSWMYIDPIKVIKRMKQPILLIQGTNDLQVSTANGEKLKKAKSEAKLVTITGMNYVLRDAPTETERNIATYNQPGLPLKPELITTIVDFVNSLK</sequence>
<dbReference type="SUPFAM" id="SSF53474">
    <property type="entry name" value="alpha/beta-Hydrolases"/>
    <property type="match status" value="1"/>
</dbReference>
<dbReference type="PANTHER" id="PTHR43265:SF1">
    <property type="entry name" value="ESTERASE ESTD"/>
    <property type="match status" value="1"/>
</dbReference>
<reference evidence="3 4" key="1">
    <citation type="submission" date="2020-04" db="EMBL/GenBank/DDBJ databases">
        <title>Genome sequencing of novel species.</title>
        <authorList>
            <person name="Heo J."/>
            <person name="Kim S.-J."/>
            <person name="Kim J.-S."/>
            <person name="Hong S.-B."/>
            <person name="Kwon S.-W."/>
        </authorList>
    </citation>
    <scope>NUCLEOTIDE SEQUENCE [LARGE SCALE GENOMIC DNA]</scope>
    <source>
        <strain evidence="3 4">F39-2</strain>
    </source>
</reference>
<dbReference type="InterPro" id="IPR029058">
    <property type="entry name" value="AB_hydrolase_fold"/>
</dbReference>
<dbReference type="GO" id="GO:0052689">
    <property type="term" value="F:carboxylic ester hydrolase activity"/>
    <property type="evidence" value="ECO:0007669"/>
    <property type="project" value="TreeGrafter"/>
</dbReference>
<feature type="domain" description="DUF3887" evidence="2">
    <location>
        <begin position="36"/>
        <end position="116"/>
    </location>
</feature>
<dbReference type="AlphaFoldDB" id="A0A7L5E1V0"/>
<dbReference type="KEGG" id="mrob:HH214_15335"/>
<dbReference type="InterPro" id="IPR024981">
    <property type="entry name" value="DUF3887"/>
</dbReference>
<evidence type="ECO:0000256" key="1">
    <source>
        <dbReference type="SAM" id="SignalP"/>
    </source>
</evidence>
<dbReference type="Gene3D" id="3.40.50.1820">
    <property type="entry name" value="alpha/beta hydrolase"/>
    <property type="match status" value="1"/>
</dbReference>
<organism evidence="3 4">
    <name type="scientific">Mucilaginibacter robiniae</name>
    <dbReference type="NCBI Taxonomy" id="2728022"/>
    <lineage>
        <taxon>Bacteria</taxon>
        <taxon>Pseudomonadati</taxon>
        <taxon>Bacteroidota</taxon>
        <taxon>Sphingobacteriia</taxon>
        <taxon>Sphingobacteriales</taxon>
        <taxon>Sphingobacteriaceae</taxon>
        <taxon>Mucilaginibacter</taxon>
    </lineage>
</organism>
<feature type="chain" id="PRO_5029716404" evidence="1">
    <location>
        <begin position="21"/>
        <end position="430"/>
    </location>
</feature>
<gene>
    <name evidence="3" type="ORF">HH214_15335</name>
</gene>
<dbReference type="EMBL" id="CP051682">
    <property type="protein sequence ID" value="QJD97145.1"/>
    <property type="molecule type" value="Genomic_DNA"/>
</dbReference>
<dbReference type="PANTHER" id="PTHR43265">
    <property type="entry name" value="ESTERASE ESTD"/>
    <property type="match status" value="1"/>
</dbReference>
<dbReference type="InterPro" id="IPR053145">
    <property type="entry name" value="AB_hydrolase_Est10"/>
</dbReference>
<evidence type="ECO:0000313" key="4">
    <source>
        <dbReference type="Proteomes" id="UP000503278"/>
    </source>
</evidence>
<accession>A0A7L5E1V0</accession>
<keyword evidence="4" id="KW-1185">Reference proteome</keyword>
<evidence type="ECO:0000259" key="2">
    <source>
        <dbReference type="Pfam" id="PF13026"/>
    </source>
</evidence>
<dbReference type="Gene3D" id="3.10.450.590">
    <property type="match status" value="1"/>
</dbReference>